<gene>
    <name evidence="3" type="ORF">GPM918_LOCUS15857</name>
    <name evidence="4" type="ORF">OVA965_LOCUS19236</name>
    <name evidence="5" type="ORF">SRO942_LOCUS15857</name>
    <name evidence="6" type="ORF">TMI583_LOCUS19251</name>
</gene>
<dbReference type="Proteomes" id="UP000663829">
    <property type="component" value="Unassembled WGS sequence"/>
</dbReference>
<protein>
    <recommendedName>
        <fullName evidence="2">DUF5672 domain-containing protein</fullName>
    </recommendedName>
</protein>
<dbReference type="EMBL" id="CAJOBA010009866">
    <property type="protein sequence ID" value="CAF3861302.1"/>
    <property type="molecule type" value="Genomic_DNA"/>
</dbReference>
<keyword evidence="1" id="KW-0812">Transmembrane</keyword>
<dbReference type="Proteomes" id="UP000677228">
    <property type="component" value="Unassembled WGS sequence"/>
</dbReference>
<proteinExistence type="predicted"/>
<organism evidence="3 7">
    <name type="scientific">Didymodactylos carnosus</name>
    <dbReference type="NCBI Taxonomy" id="1234261"/>
    <lineage>
        <taxon>Eukaryota</taxon>
        <taxon>Metazoa</taxon>
        <taxon>Spiralia</taxon>
        <taxon>Gnathifera</taxon>
        <taxon>Rotifera</taxon>
        <taxon>Eurotatoria</taxon>
        <taxon>Bdelloidea</taxon>
        <taxon>Philodinida</taxon>
        <taxon>Philodinidae</taxon>
        <taxon>Didymodactylos</taxon>
    </lineage>
</organism>
<keyword evidence="1" id="KW-1133">Transmembrane helix</keyword>
<feature type="transmembrane region" description="Helical" evidence="1">
    <location>
        <begin position="7"/>
        <end position="26"/>
    </location>
</feature>
<dbReference type="Pfam" id="PF18922">
    <property type="entry name" value="DUF5672"/>
    <property type="match status" value="1"/>
</dbReference>
<dbReference type="OrthoDB" id="10025998at2759"/>
<dbReference type="InterPro" id="IPR043729">
    <property type="entry name" value="DUF5672"/>
</dbReference>
<dbReference type="Proteomes" id="UP000681722">
    <property type="component" value="Unassembled WGS sequence"/>
</dbReference>
<keyword evidence="7" id="KW-1185">Reference proteome</keyword>
<evidence type="ECO:0000313" key="3">
    <source>
        <dbReference type="EMBL" id="CAF1042582.1"/>
    </source>
</evidence>
<reference evidence="3" key="1">
    <citation type="submission" date="2021-02" db="EMBL/GenBank/DDBJ databases">
        <authorList>
            <person name="Nowell W R."/>
        </authorList>
    </citation>
    <scope>NUCLEOTIDE SEQUENCE</scope>
</reference>
<name>A0A814JR22_9BILA</name>
<accession>A0A814JR22</accession>
<evidence type="ECO:0000313" key="4">
    <source>
        <dbReference type="EMBL" id="CAF1099826.1"/>
    </source>
</evidence>
<dbReference type="EMBL" id="CAJNOQ010004054">
    <property type="protein sequence ID" value="CAF1042582.1"/>
    <property type="molecule type" value="Genomic_DNA"/>
</dbReference>
<dbReference type="AlphaFoldDB" id="A0A814JR22"/>
<evidence type="ECO:0000259" key="2">
    <source>
        <dbReference type="Pfam" id="PF18922"/>
    </source>
</evidence>
<comment type="caution">
    <text evidence="3">The sequence shown here is derived from an EMBL/GenBank/DDBJ whole genome shotgun (WGS) entry which is preliminary data.</text>
</comment>
<evidence type="ECO:0000313" key="7">
    <source>
        <dbReference type="Proteomes" id="UP000663829"/>
    </source>
</evidence>
<dbReference type="Proteomes" id="UP000682733">
    <property type="component" value="Unassembled WGS sequence"/>
</dbReference>
<evidence type="ECO:0000313" key="6">
    <source>
        <dbReference type="EMBL" id="CAF3861302.1"/>
    </source>
</evidence>
<feature type="domain" description="DUF5672" evidence="2">
    <location>
        <begin position="123"/>
        <end position="250"/>
    </location>
</feature>
<dbReference type="EMBL" id="CAJNOK010009845">
    <property type="protein sequence ID" value="CAF1099826.1"/>
    <property type="molecule type" value="Genomic_DNA"/>
</dbReference>
<evidence type="ECO:0000256" key="1">
    <source>
        <dbReference type="SAM" id="Phobius"/>
    </source>
</evidence>
<evidence type="ECO:0000313" key="5">
    <source>
        <dbReference type="EMBL" id="CAF3812732.1"/>
    </source>
</evidence>
<dbReference type="EMBL" id="CAJOBC010004054">
    <property type="protein sequence ID" value="CAF3812732.1"/>
    <property type="molecule type" value="Genomic_DNA"/>
</dbReference>
<sequence>MTKPFKIIPFVIGLMIYTCTITYLNYTYFKGKTYQFSLSTTLKNYSYIAIIVELRSLPVTIAVIHNIISHIPYEWPILIFHSEQNLNFITNSTLQKYIQSHKISLRQLEKLSTNNTDDYRVWHRYWNTLFTSKTFWLNIPAEKILVFQTDTIMCSNSPHHIEDFLHYDYIGAPWHLKLNYPQLGGNGGFSLRSKIKTLELLEKLKYDYSLNEDGFYSQNLYLVNASLPTRDIAKTFSVETVFYPNPMAIHLEKGFDVNEAKLLCFNCPEIQMIALNKNYC</sequence>
<keyword evidence="1" id="KW-0472">Membrane</keyword>